<dbReference type="PRINTS" id="PR00344">
    <property type="entry name" value="BCTRLSENSOR"/>
</dbReference>
<comment type="catalytic activity">
    <reaction evidence="1">
        <text>ATP + protein L-histidine = ADP + protein N-phospho-L-histidine.</text>
        <dbReference type="EC" id="2.7.13.3"/>
    </reaction>
</comment>
<keyword evidence="9" id="KW-0418">Kinase</keyword>
<dbReference type="PANTHER" id="PTHR45528">
    <property type="entry name" value="SENSOR HISTIDINE KINASE CPXA"/>
    <property type="match status" value="1"/>
</dbReference>
<keyword evidence="10" id="KW-0067">ATP-binding</keyword>
<keyword evidence="5" id="KW-0597">Phosphoprotein</keyword>
<keyword evidence="7 14" id="KW-0812">Transmembrane</keyword>
<reference evidence="18" key="1">
    <citation type="submission" date="2017-05" db="EMBL/GenBank/DDBJ databases">
        <authorList>
            <person name="Rodrigo-Torres L."/>
            <person name="Arahal R. D."/>
            <person name="Lucena T."/>
        </authorList>
    </citation>
    <scope>NUCLEOTIDE SEQUENCE [LARGE SCALE GENOMIC DNA]</scope>
    <source>
        <strain evidence="18">CECT 8621</strain>
    </source>
</reference>
<evidence type="ECO:0000256" key="12">
    <source>
        <dbReference type="ARBA" id="ARBA00023012"/>
    </source>
</evidence>
<name>A0A238KV32_9RHOB</name>
<keyword evidence="11 14" id="KW-1133">Transmembrane helix</keyword>
<organism evidence="17 18">
    <name type="scientific">Actibacterium lipolyticum</name>
    <dbReference type="NCBI Taxonomy" id="1524263"/>
    <lineage>
        <taxon>Bacteria</taxon>
        <taxon>Pseudomonadati</taxon>
        <taxon>Pseudomonadota</taxon>
        <taxon>Alphaproteobacteria</taxon>
        <taxon>Rhodobacterales</taxon>
        <taxon>Roseobacteraceae</taxon>
        <taxon>Actibacterium</taxon>
    </lineage>
</organism>
<feature type="transmembrane region" description="Helical" evidence="14">
    <location>
        <begin position="12"/>
        <end position="34"/>
    </location>
</feature>
<evidence type="ECO:0000313" key="17">
    <source>
        <dbReference type="EMBL" id="SMX46558.1"/>
    </source>
</evidence>
<dbReference type="InterPro" id="IPR004358">
    <property type="entry name" value="Sig_transdc_His_kin-like_C"/>
</dbReference>
<keyword evidence="8" id="KW-0547">Nucleotide-binding</keyword>
<dbReference type="Gene3D" id="1.10.287.130">
    <property type="match status" value="1"/>
</dbReference>
<feature type="transmembrane region" description="Helical" evidence="14">
    <location>
        <begin position="237"/>
        <end position="259"/>
    </location>
</feature>
<evidence type="ECO:0000256" key="4">
    <source>
        <dbReference type="ARBA" id="ARBA00022475"/>
    </source>
</evidence>
<dbReference type="InterPro" id="IPR003594">
    <property type="entry name" value="HATPase_dom"/>
</dbReference>
<evidence type="ECO:0000256" key="2">
    <source>
        <dbReference type="ARBA" id="ARBA00004651"/>
    </source>
</evidence>
<keyword evidence="13 14" id="KW-0472">Membrane</keyword>
<keyword evidence="6 17" id="KW-0808">Transferase</keyword>
<dbReference type="SMART" id="SM00387">
    <property type="entry name" value="HATPase_c"/>
    <property type="match status" value="1"/>
</dbReference>
<evidence type="ECO:0000256" key="3">
    <source>
        <dbReference type="ARBA" id="ARBA00012438"/>
    </source>
</evidence>
<evidence type="ECO:0000259" key="16">
    <source>
        <dbReference type="PROSITE" id="PS50885"/>
    </source>
</evidence>
<evidence type="ECO:0000256" key="11">
    <source>
        <dbReference type="ARBA" id="ARBA00022989"/>
    </source>
</evidence>
<dbReference type="InterPro" id="IPR050398">
    <property type="entry name" value="HssS/ArlS-like"/>
</dbReference>
<evidence type="ECO:0000256" key="1">
    <source>
        <dbReference type="ARBA" id="ARBA00000085"/>
    </source>
</evidence>
<dbReference type="EC" id="2.7.13.3" evidence="3"/>
<dbReference type="AlphaFoldDB" id="A0A238KV32"/>
<keyword evidence="18" id="KW-1185">Reference proteome</keyword>
<dbReference type="Gene3D" id="3.30.565.10">
    <property type="entry name" value="Histidine kinase-like ATPase, C-terminal domain"/>
    <property type="match status" value="1"/>
</dbReference>
<evidence type="ECO:0000259" key="15">
    <source>
        <dbReference type="PROSITE" id="PS50109"/>
    </source>
</evidence>
<dbReference type="InterPro" id="IPR003660">
    <property type="entry name" value="HAMP_dom"/>
</dbReference>
<comment type="subcellular location">
    <subcellularLocation>
        <location evidence="2">Cell membrane</location>
        <topology evidence="2">Multi-pass membrane protein</topology>
    </subcellularLocation>
</comment>
<evidence type="ECO:0000256" key="14">
    <source>
        <dbReference type="SAM" id="Phobius"/>
    </source>
</evidence>
<dbReference type="GO" id="GO:0000155">
    <property type="term" value="F:phosphorelay sensor kinase activity"/>
    <property type="evidence" value="ECO:0007669"/>
    <property type="project" value="InterPro"/>
</dbReference>
<evidence type="ECO:0000256" key="13">
    <source>
        <dbReference type="ARBA" id="ARBA00023136"/>
    </source>
</evidence>
<accession>A0A238KV32</accession>
<dbReference type="InterPro" id="IPR036097">
    <property type="entry name" value="HisK_dim/P_sf"/>
</dbReference>
<feature type="domain" description="HAMP" evidence="16">
    <location>
        <begin position="257"/>
        <end position="311"/>
    </location>
</feature>
<evidence type="ECO:0000256" key="5">
    <source>
        <dbReference type="ARBA" id="ARBA00022553"/>
    </source>
</evidence>
<dbReference type="RefSeq" id="WP_176438514.1">
    <property type="nucleotide sequence ID" value="NZ_FXYE01000002.1"/>
</dbReference>
<dbReference type="InterPro" id="IPR003661">
    <property type="entry name" value="HisK_dim/P_dom"/>
</dbReference>
<protein>
    <recommendedName>
        <fullName evidence="3">histidine kinase</fullName>
        <ecNumber evidence="3">2.7.13.3</ecNumber>
    </recommendedName>
</protein>
<dbReference type="GO" id="GO:0005524">
    <property type="term" value="F:ATP binding"/>
    <property type="evidence" value="ECO:0007669"/>
    <property type="project" value="UniProtKB-KW"/>
</dbReference>
<dbReference type="InterPro" id="IPR005467">
    <property type="entry name" value="His_kinase_dom"/>
</dbReference>
<dbReference type="CDD" id="cd00082">
    <property type="entry name" value="HisKA"/>
    <property type="match status" value="1"/>
</dbReference>
<dbReference type="PROSITE" id="PS50109">
    <property type="entry name" value="HIS_KIN"/>
    <property type="match status" value="1"/>
</dbReference>
<dbReference type="InterPro" id="IPR036890">
    <property type="entry name" value="HATPase_C_sf"/>
</dbReference>
<dbReference type="SMART" id="SM00388">
    <property type="entry name" value="HisKA"/>
    <property type="match status" value="1"/>
</dbReference>
<dbReference type="SUPFAM" id="SSF47384">
    <property type="entry name" value="Homodimeric domain of signal transducing histidine kinase"/>
    <property type="match status" value="1"/>
</dbReference>
<evidence type="ECO:0000256" key="8">
    <source>
        <dbReference type="ARBA" id="ARBA00022741"/>
    </source>
</evidence>
<dbReference type="SUPFAM" id="SSF55874">
    <property type="entry name" value="ATPase domain of HSP90 chaperone/DNA topoisomerase II/histidine kinase"/>
    <property type="match status" value="1"/>
</dbReference>
<dbReference type="Pfam" id="PF02518">
    <property type="entry name" value="HATPase_c"/>
    <property type="match status" value="1"/>
</dbReference>
<keyword evidence="12" id="KW-0902">Two-component regulatory system</keyword>
<dbReference type="Pfam" id="PF00512">
    <property type="entry name" value="HisKA"/>
    <property type="match status" value="1"/>
</dbReference>
<keyword evidence="4" id="KW-1003">Cell membrane</keyword>
<dbReference type="Gene3D" id="6.10.340.10">
    <property type="match status" value="1"/>
</dbReference>
<evidence type="ECO:0000256" key="6">
    <source>
        <dbReference type="ARBA" id="ARBA00022679"/>
    </source>
</evidence>
<feature type="domain" description="Histidine kinase" evidence="15">
    <location>
        <begin position="319"/>
        <end position="510"/>
    </location>
</feature>
<evidence type="ECO:0000256" key="7">
    <source>
        <dbReference type="ARBA" id="ARBA00022692"/>
    </source>
</evidence>
<dbReference type="GO" id="GO:0005886">
    <property type="term" value="C:plasma membrane"/>
    <property type="evidence" value="ECO:0007669"/>
    <property type="project" value="UniProtKB-SubCell"/>
</dbReference>
<sequence length="510" mass="55335">MTQVRKKWRPPLILVVFAVCALLIAIPVVTLLAMRLTSNQFIRTTEAALIEQGAIYAQAFSDAFQALDGPMIGTPLNEELKAHWGADFHPAQPGLSLQADGLHAPRPDGVPDETTADPRYAAIYPLMIDLARGARKTTLSGVVFLDDTGSNIGGEERRSFATLTEVQSALGGQVGSILRAREQDYDPHPLTSISRDTKFRVFVTYPVIADDRVIGVVYLSRTPTNLNKFLYRERAGFLIMVAATVSGTALVGFLLLRLLSAPIHALKNNTSAIAKGKTSPSQVSAHYGTKELAELGESVLSMADTLSQHAQELSIYTDHVTHELKSPVTAISGAAELLELEDLPAEQRQKLLGNIRSEASRMNTLLGRLREMTKMRGQQPGGPGRLMDMMPDLQGLAVLAEGLSGVTLPISAEHGRMVLYHMAQNAQQHGADEVRITYSEGVLRVADNGNGLAPSDANRVADPFFTTRRDMGGTGMGLAITKAILDIYRAELNVRPNDPGAVFEIRFHKV</sequence>
<dbReference type="PANTHER" id="PTHR45528:SF1">
    <property type="entry name" value="SENSOR HISTIDINE KINASE CPXA"/>
    <property type="match status" value="1"/>
</dbReference>
<evidence type="ECO:0000313" key="18">
    <source>
        <dbReference type="Proteomes" id="UP000202922"/>
    </source>
</evidence>
<evidence type="ECO:0000256" key="9">
    <source>
        <dbReference type="ARBA" id="ARBA00022777"/>
    </source>
</evidence>
<dbReference type="EMBL" id="FXYE01000002">
    <property type="protein sequence ID" value="SMX46558.1"/>
    <property type="molecule type" value="Genomic_DNA"/>
</dbReference>
<dbReference type="Proteomes" id="UP000202922">
    <property type="component" value="Unassembled WGS sequence"/>
</dbReference>
<proteinExistence type="predicted"/>
<evidence type="ECO:0000256" key="10">
    <source>
        <dbReference type="ARBA" id="ARBA00022840"/>
    </source>
</evidence>
<dbReference type="PROSITE" id="PS50885">
    <property type="entry name" value="HAMP"/>
    <property type="match status" value="1"/>
</dbReference>
<gene>
    <name evidence="17" type="primary">creC</name>
    <name evidence="17" type="ORF">COL8621_03163</name>
</gene>